<keyword evidence="2" id="KW-1185">Reference proteome</keyword>
<comment type="caution">
    <text evidence="1">The sequence shown here is derived from an EMBL/GenBank/DDBJ whole genome shotgun (WGS) entry which is preliminary data.</text>
</comment>
<reference evidence="1 2" key="1">
    <citation type="journal article" date="2016" name="BMC Genomics">
        <title>Comparative genomic and transcriptomic analyses of the Fuzhuan brick tea-fermentation fungus Aspergillus cristatus.</title>
        <authorList>
            <person name="Ge Y."/>
            <person name="Wang Y."/>
            <person name="Liu Y."/>
            <person name="Tan Y."/>
            <person name="Ren X."/>
            <person name="Zhang X."/>
            <person name="Hyde K.D."/>
            <person name="Liu Y."/>
            <person name="Liu Z."/>
        </authorList>
    </citation>
    <scope>NUCLEOTIDE SEQUENCE [LARGE SCALE GENOMIC DNA]</scope>
    <source>
        <strain evidence="1 2">GZAAS20.1005</strain>
    </source>
</reference>
<dbReference type="OrthoDB" id="4509994at2759"/>
<accession>A0A1E3BQA6</accession>
<dbReference type="AlphaFoldDB" id="A0A1E3BQA6"/>
<sequence>MATLKEFLQFVSEKPEWLDFQGKTKDGEIALLRRELEEVRRQLQDRIDNDEHVQQQLAEAKPERDAYSRQIAKMAMHVRKTTKIPELLMAQKLAANADHFDTSQLCMAYVASCCEGKARKHITPHMRDDAMNT</sequence>
<organism evidence="1 2">
    <name type="scientific">Aspergillus cristatus</name>
    <name type="common">Chinese Fuzhuan brick tea-fermentation fungus</name>
    <name type="synonym">Eurotium cristatum</name>
    <dbReference type="NCBI Taxonomy" id="573508"/>
    <lineage>
        <taxon>Eukaryota</taxon>
        <taxon>Fungi</taxon>
        <taxon>Dikarya</taxon>
        <taxon>Ascomycota</taxon>
        <taxon>Pezizomycotina</taxon>
        <taxon>Eurotiomycetes</taxon>
        <taxon>Eurotiomycetidae</taxon>
        <taxon>Eurotiales</taxon>
        <taxon>Aspergillaceae</taxon>
        <taxon>Aspergillus</taxon>
        <taxon>Aspergillus subgen. Aspergillus</taxon>
    </lineage>
</organism>
<proteinExistence type="predicted"/>
<evidence type="ECO:0000313" key="2">
    <source>
        <dbReference type="Proteomes" id="UP000094569"/>
    </source>
</evidence>
<dbReference type="EMBL" id="JXNT01000001">
    <property type="protein sequence ID" value="ODM23163.1"/>
    <property type="molecule type" value="Genomic_DNA"/>
</dbReference>
<dbReference type="VEuPathDB" id="FungiDB:SI65_00752"/>
<dbReference type="Proteomes" id="UP000094569">
    <property type="component" value="Unassembled WGS sequence"/>
</dbReference>
<name>A0A1E3BQA6_ASPCR</name>
<gene>
    <name evidence="1" type="ORF">SI65_00752</name>
</gene>
<protein>
    <submittedName>
        <fullName evidence="1">Uncharacterized protein</fullName>
    </submittedName>
</protein>
<evidence type="ECO:0000313" key="1">
    <source>
        <dbReference type="EMBL" id="ODM23163.1"/>
    </source>
</evidence>